<dbReference type="Pfam" id="PF02421">
    <property type="entry name" value="FeoB_N"/>
    <property type="match status" value="1"/>
</dbReference>
<evidence type="ECO:0000313" key="18">
    <source>
        <dbReference type="EMBL" id="SJZ33967.1"/>
    </source>
</evidence>
<evidence type="ECO:0000256" key="3">
    <source>
        <dbReference type="ARBA" id="ARBA00022475"/>
    </source>
</evidence>
<evidence type="ECO:0000256" key="7">
    <source>
        <dbReference type="ARBA" id="ARBA00022741"/>
    </source>
</evidence>
<evidence type="ECO:0000256" key="1">
    <source>
        <dbReference type="ARBA" id="ARBA00004429"/>
    </source>
</evidence>
<dbReference type="CDD" id="cd01879">
    <property type="entry name" value="FeoB"/>
    <property type="match status" value="1"/>
</dbReference>
<dbReference type="InterPro" id="IPR011642">
    <property type="entry name" value="Gate_dom"/>
</dbReference>
<reference evidence="18 19" key="1">
    <citation type="submission" date="2017-02" db="EMBL/GenBank/DDBJ databases">
        <authorList>
            <person name="Peterson S.W."/>
        </authorList>
    </citation>
    <scope>NUCLEOTIDE SEQUENCE [LARGE SCALE GENOMIC DNA]</scope>
    <source>
        <strain evidence="18 19">ATCC 700028</strain>
    </source>
</reference>
<keyword evidence="4 16" id="KW-0410">Iron transport</keyword>
<dbReference type="Pfam" id="PF07670">
    <property type="entry name" value="Gate"/>
    <property type="match status" value="2"/>
</dbReference>
<feature type="binding site" evidence="14">
    <location>
        <begin position="33"/>
        <end position="37"/>
    </location>
    <ligand>
        <name>GTP</name>
        <dbReference type="ChEBI" id="CHEBI:37565"/>
        <label>1</label>
    </ligand>
</feature>
<accession>A0A1T4JV76</accession>
<feature type="binding site" evidence="14">
    <location>
        <begin position="8"/>
        <end position="15"/>
    </location>
    <ligand>
        <name>GTP</name>
        <dbReference type="ChEBI" id="CHEBI:37565"/>
        <label>1</label>
    </ligand>
</feature>
<comment type="similarity">
    <text evidence="16">Belongs to the TRAFAC class TrmE-Era-EngA-EngB-Septin-like GTPase superfamily. FeoB GTPase (TC 9.A.8) family.</text>
</comment>
<dbReference type="PANTHER" id="PTHR43185">
    <property type="entry name" value="FERROUS IRON TRANSPORT PROTEIN B"/>
    <property type="match status" value="1"/>
</dbReference>
<feature type="binding site" evidence="14">
    <location>
        <begin position="54"/>
        <end position="57"/>
    </location>
    <ligand>
        <name>GTP</name>
        <dbReference type="ChEBI" id="CHEBI:37565"/>
        <label>1</label>
    </ligand>
</feature>
<feature type="transmembrane region" description="Helical" evidence="16">
    <location>
        <begin position="715"/>
        <end position="735"/>
    </location>
</feature>
<feature type="domain" description="FeoB-type G" evidence="17">
    <location>
        <begin position="1"/>
        <end position="163"/>
    </location>
</feature>
<keyword evidence="2 16" id="KW-0813">Transport</keyword>
<dbReference type="Pfam" id="PF07664">
    <property type="entry name" value="FeoB_C"/>
    <property type="match status" value="1"/>
</dbReference>
<feature type="binding site" evidence="14">
    <location>
        <begin position="143"/>
        <end position="145"/>
    </location>
    <ligand>
        <name>GTP</name>
        <dbReference type="ChEBI" id="CHEBI:37565"/>
        <label>1</label>
    </ligand>
</feature>
<gene>
    <name evidence="18" type="ORF">SAMN02745174_00096</name>
</gene>
<feature type="transmembrane region" description="Helical" evidence="16">
    <location>
        <begin position="395"/>
        <end position="417"/>
    </location>
</feature>
<dbReference type="Pfam" id="PF17910">
    <property type="entry name" value="FeoB_Cyto"/>
    <property type="match status" value="1"/>
</dbReference>
<dbReference type="STRING" id="180163.SAMN02745174_00096"/>
<dbReference type="GO" id="GO:0005886">
    <property type="term" value="C:plasma membrane"/>
    <property type="evidence" value="ECO:0007669"/>
    <property type="project" value="UniProtKB-SubCell"/>
</dbReference>
<feature type="binding site" evidence="15">
    <location>
        <position position="23"/>
    </location>
    <ligand>
        <name>Mg(2+)</name>
        <dbReference type="ChEBI" id="CHEBI:18420"/>
        <label>2</label>
    </ligand>
</feature>
<keyword evidence="7 14" id="KW-0547">Nucleotide-binding</keyword>
<dbReference type="AlphaFoldDB" id="A0A1T4JV76"/>
<comment type="subcellular location">
    <subcellularLocation>
        <location evidence="1 16">Cell inner membrane</location>
        <topology evidence="1 16">Multi-pass membrane protein</topology>
    </subcellularLocation>
</comment>
<dbReference type="NCBIfam" id="TIGR00231">
    <property type="entry name" value="small_GTP"/>
    <property type="match status" value="1"/>
</dbReference>
<evidence type="ECO:0000256" key="9">
    <source>
        <dbReference type="ARBA" id="ARBA00023004"/>
    </source>
</evidence>
<keyword evidence="19" id="KW-1185">Reference proteome</keyword>
<dbReference type="Gene3D" id="3.40.50.300">
    <property type="entry name" value="P-loop containing nucleotide triphosphate hydrolases"/>
    <property type="match status" value="1"/>
</dbReference>
<dbReference type="InterPro" id="IPR050860">
    <property type="entry name" value="FeoB_GTPase"/>
</dbReference>
<keyword evidence="15" id="KW-0460">Magnesium</keyword>
<dbReference type="SUPFAM" id="SSF52540">
    <property type="entry name" value="P-loop containing nucleoside triphosphate hydrolases"/>
    <property type="match status" value="1"/>
</dbReference>
<dbReference type="GO" id="GO:0015093">
    <property type="term" value="F:ferrous iron transmembrane transporter activity"/>
    <property type="evidence" value="ECO:0007669"/>
    <property type="project" value="UniProtKB-UniRule"/>
</dbReference>
<dbReference type="RefSeq" id="WP_078692647.1">
    <property type="nucleotide sequence ID" value="NZ_FUWX01000004.1"/>
</dbReference>
<keyword evidence="3" id="KW-1003">Cell membrane</keyword>
<evidence type="ECO:0000256" key="11">
    <source>
        <dbReference type="ARBA" id="ARBA00023134"/>
    </source>
</evidence>
<keyword evidence="9 16" id="KW-0408">Iron</keyword>
<dbReference type="GO" id="GO:0046872">
    <property type="term" value="F:metal ion binding"/>
    <property type="evidence" value="ECO:0007669"/>
    <property type="project" value="UniProtKB-KW"/>
</dbReference>
<protein>
    <recommendedName>
        <fullName evidence="13 16">Ferrous iron transport protein B</fullName>
    </recommendedName>
</protein>
<dbReference type="Proteomes" id="UP000191153">
    <property type="component" value="Unassembled WGS sequence"/>
</dbReference>
<keyword evidence="15" id="KW-0479">Metal-binding</keyword>
<dbReference type="NCBIfam" id="TIGR00437">
    <property type="entry name" value="feoB"/>
    <property type="match status" value="1"/>
</dbReference>
<keyword evidence="12 16" id="KW-0472">Membrane</keyword>
<evidence type="ECO:0000256" key="8">
    <source>
        <dbReference type="ARBA" id="ARBA00022989"/>
    </source>
</evidence>
<evidence type="ECO:0000256" key="2">
    <source>
        <dbReference type="ARBA" id="ARBA00022448"/>
    </source>
</evidence>
<dbReference type="PANTHER" id="PTHR43185:SF1">
    <property type="entry name" value="FE(2+) TRANSPORTER FEOB"/>
    <property type="match status" value="1"/>
</dbReference>
<name>A0A1T4JV76_9FUSO</name>
<feature type="binding site" evidence="15">
    <location>
        <position position="19"/>
    </location>
    <ligand>
        <name>Mg(2+)</name>
        <dbReference type="ChEBI" id="CHEBI:18420"/>
        <label>2</label>
    </ligand>
</feature>
<feature type="transmembrane region" description="Helical" evidence="16">
    <location>
        <begin position="459"/>
        <end position="481"/>
    </location>
</feature>
<feature type="transmembrane region" description="Helical" evidence="16">
    <location>
        <begin position="520"/>
        <end position="541"/>
    </location>
</feature>
<dbReference type="FunFam" id="3.40.50.300:FF:000426">
    <property type="entry name" value="Ferrous iron transport protein B"/>
    <property type="match status" value="1"/>
</dbReference>
<comment type="function">
    <text evidence="16">Probable transporter of a GTP-driven Fe(2+) uptake system.</text>
</comment>
<keyword evidence="11 14" id="KW-0342">GTP-binding</keyword>
<dbReference type="InterPro" id="IPR030389">
    <property type="entry name" value="G_FEOB_dom"/>
</dbReference>
<feature type="binding site" evidence="14">
    <location>
        <begin position="114"/>
        <end position="117"/>
    </location>
    <ligand>
        <name>GTP</name>
        <dbReference type="ChEBI" id="CHEBI:37565"/>
        <label>1</label>
    </ligand>
</feature>
<dbReference type="Gene3D" id="1.10.287.1770">
    <property type="match status" value="1"/>
</dbReference>
<organism evidence="18 19">
    <name type="scientific">Cetobacterium ceti</name>
    <dbReference type="NCBI Taxonomy" id="180163"/>
    <lineage>
        <taxon>Bacteria</taxon>
        <taxon>Fusobacteriati</taxon>
        <taxon>Fusobacteriota</taxon>
        <taxon>Fusobacteriia</taxon>
        <taxon>Fusobacteriales</taxon>
        <taxon>Fusobacteriaceae</taxon>
        <taxon>Cetobacterium</taxon>
    </lineage>
</organism>
<evidence type="ECO:0000256" key="12">
    <source>
        <dbReference type="ARBA" id="ARBA00023136"/>
    </source>
</evidence>
<evidence type="ECO:0000256" key="13">
    <source>
        <dbReference type="NCBIfam" id="TIGR00437"/>
    </source>
</evidence>
<feature type="transmembrane region" description="Helical" evidence="16">
    <location>
        <begin position="682"/>
        <end position="703"/>
    </location>
</feature>
<evidence type="ECO:0000256" key="15">
    <source>
        <dbReference type="PIRSR" id="PIRSR603373-2"/>
    </source>
</evidence>
<comment type="caution">
    <text evidence="16">Lacks conserved residue(s) required for the propagation of feature annotation.</text>
</comment>
<dbReference type="InterPro" id="IPR005225">
    <property type="entry name" value="Small_GTP-bd"/>
</dbReference>
<keyword evidence="6 16" id="KW-0812">Transmembrane</keyword>
<sequence length="739" mass="82196">MIKIAFAGNPNVGKSALINAIAGSNLKVGNWPGVTVEKKEAEFTYNGETIKFVDLPGVYSLSPYTLEETITRDFILEEDPDVVINVVDSTNLERNLYFTMLLKELGKPMIMALNFYDEFEKLNYKLDLNKFSQLVEMDVVLTSATKGTGLKELLNKAINRSKEKIKSVEYNLNFDSWLQGETNNLKCKIAEDDKLKKVIDKYSLNFTTIKLLENDSHFMNKLNENYNLKRPEYFQSAALALEERYDEDIETIFAEARYGIVKGILAQTYTTSIKSRLDVTDKIDKIVLNRILGLPIFFMIIAGLMGIVFNGSAPFIDWTDGFVNDYIAKYVGMAIGTNIPDWLHSLIIDGILGGVGGVVVFIPLMIFLYFFLAILEESGYMSRVAFIMDKIMRRLGLNGRAFVPMVLGFGCTVPAIYATRTLEDNQSRKLTAAMAPFMSCGARLPVYGLFTAAFFGSKAGLVVMSLYLLGIVVAIFVGLILKNFKGFKSEDRALLIELPPYRIPSLKVIWRSTVTRTCEYIKKATTVIMGILIILWALTYFPNKGDAHNSYMAKFGHTFAPIMKPTGFGNSWQAVAAIPPSFAAKEVVVGFMSQVLTTEDSNPEAISPEATAPEEPTTFAQDTFEQIKGFGGAVKDSALGILSFDIEGLFAAPDANQIAEDEGLGVVQATKMLWANDPLAPLRAYSFMAFILLVVPCVVTLAAIKHEFGWKFTNFIIGMMLVIPYIVSTLIFQVGRLFF</sequence>
<dbReference type="OrthoDB" id="9809127at2"/>
<dbReference type="GO" id="GO:0005525">
    <property type="term" value="F:GTP binding"/>
    <property type="evidence" value="ECO:0007669"/>
    <property type="project" value="UniProtKB-KW"/>
</dbReference>
<dbReference type="InterPro" id="IPR003373">
    <property type="entry name" value="Fe2_transport_prot-B"/>
</dbReference>
<evidence type="ECO:0000259" key="17">
    <source>
        <dbReference type="PROSITE" id="PS51711"/>
    </source>
</evidence>
<dbReference type="EMBL" id="FUWX01000004">
    <property type="protein sequence ID" value="SJZ33967.1"/>
    <property type="molecule type" value="Genomic_DNA"/>
</dbReference>
<evidence type="ECO:0000256" key="16">
    <source>
        <dbReference type="RuleBase" id="RU362098"/>
    </source>
</evidence>
<dbReference type="InterPro" id="IPR027417">
    <property type="entry name" value="P-loop_NTPase"/>
</dbReference>
<dbReference type="InterPro" id="IPR041069">
    <property type="entry name" value="FeoB_Cyto"/>
</dbReference>
<feature type="transmembrane region" description="Helical" evidence="16">
    <location>
        <begin position="291"/>
        <end position="309"/>
    </location>
</feature>
<evidence type="ECO:0000256" key="14">
    <source>
        <dbReference type="PIRSR" id="PIRSR603373-1"/>
    </source>
</evidence>
<dbReference type="PROSITE" id="PS51711">
    <property type="entry name" value="G_FEOB"/>
    <property type="match status" value="1"/>
</dbReference>
<evidence type="ECO:0000256" key="4">
    <source>
        <dbReference type="ARBA" id="ARBA00022496"/>
    </source>
</evidence>
<dbReference type="InterPro" id="IPR011640">
    <property type="entry name" value="Fe2_transport_prot_B_C"/>
</dbReference>
<evidence type="ECO:0000256" key="10">
    <source>
        <dbReference type="ARBA" id="ARBA00023065"/>
    </source>
</evidence>
<keyword evidence="5" id="KW-0997">Cell inner membrane</keyword>
<evidence type="ECO:0000256" key="5">
    <source>
        <dbReference type="ARBA" id="ARBA00022519"/>
    </source>
</evidence>
<keyword evidence="8 16" id="KW-1133">Transmembrane helix</keyword>
<proteinExistence type="inferred from homology"/>
<keyword evidence="10" id="KW-0406">Ion transport</keyword>
<feature type="transmembrane region" description="Helical" evidence="16">
    <location>
        <begin position="351"/>
        <end position="375"/>
    </location>
</feature>
<feature type="binding site" evidence="15">
    <location>
        <position position="20"/>
    </location>
    <ligand>
        <name>Mg(2+)</name>
        <dbReference type="ChEBI" id="CHEBI:18420"/>
        <label>2</label>
    </ligand>
</feature>
<evidence type="ECO:0000256" key="6">
    <source>
        <dbReference type="ARBA" id="ARBA00022692"/>
    </source>
</evidence>
<evidence type="ECO:0000313" key="19">
    <source>
        <dbReference type="Proteomes" id="UP000191153"/>
    </source>
</evidence>